<dbReference type="InterPro" id="IPR013115">
    <property type="entry name" value="HisG_C"/>
</dbReference>
<keyword evidence="12 18" id="KW-0479">Metal-binding</keyword>
<accession>A0A8J2V664</accession>
<feature type="domain" description="Histidine biosynthesis HisG C-terminal" evidence="20">
    <location>
        <begin position="222"/>
        <end position="294"/>
    </location>
</feature>
<evidence type="ECO:0000256" key="17">
    <source>
        <dbReference type="ARBA" id="ARBA00024861"/>
    </source>
</evidence>
<dbReference type="AlphaFoldDB" id="A0A8J2V664"/>
<comment type="pathway">
    <text evidence="4 18">Amino-acid biosynthesis; L-histidine biosynthesis; L-histidine from 5-phospho-alpha-D-ribose 1-diphosphate: step 1/9.</text>
</comment>
<evidence type="ECO:0000256" key="10">
    <source>
        <dbReference type="ARBA" id="ARBA00022676"/>
    </source>
</evidence>
<evidence type="ECO:0000256" key="14">
    <source>
        <dbReference type="ARBA" id="ARBA00022840"/>
    </source>
</evidence>
<dbReference type="Pfam" id="PF01634">
    <property type="entry name" value="HisG"/>
    <property type="match status" value="1"/>
</dbReference>
<comment type="caution">
    <text evidence="21">The sequence shown here is derived from an EMBL/GenBank/DDBJ whole genome shotgun (WGS) entry which is preliminary data.</text>
</comment>
<evidence type="ECO:0000259" key="19">
    <source>
        <dbReference type="Pfam" id="PF01634"/>
    </source>
</evidence>
<dbReference type="InterPro" id="IPR011322">
    <property type="entry name" value="N-reg_PII-like_a/b"/>
</dbReference>
<keyword evidence="10 18" id="KW-0328">Glycosyltransferase</keyword>
<dbReference type="FunFam" id="3.40.190.10:FF:000008">
    <property type="entry name" value="ATP phosphoribosyltransferase"/>
    <property type="match status" value="1"/>
</dbReference>
<feature type="domain" description="ATP phosphoribosyltransferase catalytic" evidence="19">
    <location>
        <begin position="55"/>
        <end position="216"/>
    </location>
</feature>
<dbReference type="EMBL" id="BMGH01000001">
    <property type="protein sequence ID" value="GGD00557.1"/>
    <property type="molecule type" value="Genomic_DNA"/>
</dbReference>
<dbReference type="Gene3D" id="3.30.70.120">
    <property type="match status" value="1"/>
</dbReference>
<dbReference type="SUPFAM" id="SSF53850">
    <property type="entry name" value="Periplasmic binding protein-like II"/>
    <property type="match status" value="1"/>
</dbReference>
<dbReference type="PANTHER" id="PTHR21403:SF8">
    <property type="entry name" value="ATP PHOSPHORIBOSYLTRANSFERASE"/>
    <property type="match status" value="1"/>
</dbReference>
<evidence type="ECO:0000256" key="11">
    <source>
        <dbReference type="ARBA" id="ARBA00022679"/>
    </source>
</evidence>
<evidence type="ECO:0000259" key="20">
    <source>
        <dbReference type="Pfam" id="PF08029"/>
    </source>
</evidence>
<comment type="function">
    <text evidence="17 18">Catalyzes the condensation of ATP and 5-phosphoribose 1-diphosphate to form N'-(5'-phosphoribosyl)-ATP (PR-ATP). Has a crucial role in the pathway because the rate of histidine biosynthesis seems to be controlled primarily by regulation of HisG enzymatic activity.</text>
</comment>
<dbReference type="InterPro" id="IPR018198">
    <property type="entry name" value="ATP_PRibTrfase_CS"/>
</dbReference>
<dbReference type="GO" id="GO:0000287">
    <property type="term" value="F:magnesium ion binding"/>
    <property type="evidence" value="ECO:0007669"/>
    <property type="project" value="UniProtKB-UniRule"/>
</dbReference>
<dbReference type="PANTHER" id="PTHR21403">
    <property type="entry name" value="ATP PHOSPHORIBOSYLTRANSFERASE ATP-PRTASE"/>
    <property type="match status" value="1"/>
</dbReference>
<comment type="catalytic activity">
    <reaction evidence="1 18">
        <text>1-(5-phospho-beta-D-ribosyl)-ATP + diphosphate = 5-phospho-alpha-D-ribose 1-diphosphate + ATP</text>
        <dbReference type="Rhea" id="RHEA:18473"/>
        <dbReference type="ChEBI" id="CHEBI:30616"/>
        <dbReference type="ChEBI" id="CHEBI:33019"/>
        <dbReference type="ChEBI" id="CHEBI:58017"/>
        <dbReference type="ChEBI" id="CHEBI:73183"/>
        <dbReference type="EC" id="2.4.2.17"/>
    </reaction>
</comment>
<keyword evidence="13 18" id="KW-0547">Nucleotide-binding</keyword>
<dbReference type="InterPro" id="IPR013820">
    <property type="entry name" value="ATP_PRibTrfase_cat"/>
</dbReference>
<dbReference type="Gene3D" id="3.40.190.10">
    <property type="entry name" value="Periplasmic binding protein-like II"/>
    <property type="match status" value="2"/>
</dbReference>
<dbReference type="GO" id="GO:0005737">
    <property type="term" value="C:cytoplasm"/>
    <property type="evidence" value="ECO:0007669"/>
    <property type="project" value="UniProtKB-SubCell"/>
</dbReference>
<dbReference type="HAMAP" id="MF_00079">
    <property type="entry name" value="HisG_Long"/>
    <property type="match status" value="1"/>
</dbReference>
<sequence>MSSSDSILRLTIQKKGRLADGSFELLKRCGLTISHGKDKLYARVEEMPIDVLLVRDDDIPAFVADGASDIGIIGQNVYDEQRLTGDAVLPEEPEMRLGFSGCRLCIAVPKGESYDGPQWLEGKRIATSYPGITQAWLKEQGISARTVVMNGAVEIAPRMNIGEAICDIVSTGATLDANGLMPVETIYRSEAILIKSPHKLSDAKQAVFDALLKRIHGVQESREAKYIMMNAPRSAIEEITAMLPGSDAPTILNLAGDESKVAIHAVCRESVFWETLENLKRLGASAILVLNIEKMMA</sequence>
<comment type="similarity">
    <text evidence="5 18">Belongs to the ATP phosphoribosyltransferase family. Long subfamily.</text>
</comment>
<proteinExistence type="inferred from homology"/>
<evidence type="ECO:0000256" key="18">
    <source>
        <dbReference type="HAMAP-Rule" id="MF_00079"/>
    </source>
</evidence>
<dbReference type="GO" id="GO:0000105">
    <property type="term" value="P:L-histidine biosynthetic process"/>
    <property type="evidence" value="ECO:0007669"/>
    <property type="project" value="UniProtKB-UniRule"/>
</dbReference>
<evidence type="ECO:0000256" key="9">
    <source>
        <dbReference type="ARBA" id="ARBA00022605"/>
    </source>
</evidence>
<keyword evidence="22" id="KW-1185">Reference proteome</keyword>
<evidence type="ECO:0000256" key="16">
    <source>
        <dbReference type="ARBA" id="ARBA00023102"/>
    </source>
</evidence>
<evidence type="ECO:0000256" key="12">
    <source>
        <dbReference type="ARBA" id="ARBA00022723"/>
    </source>
</evidence>
<dbReference type="EC" id="2.4.2.17" evidence="6 18"/>
<dbReference type="PROSITE" id="PS01316">
    <property type="entry name" value="ATP_P_PHORIBOSYLTR"/>
    <property type="match status" value="1"/>
</dbReference>
<keyword evidence="9 18" id="KW-0028">Amino-acid biosynthesis</keyword>
<organism evidence="21 22">
    <name type="scientific">Aquisalinus flavus</name>
    <dbReference type="NCBI Taxonomy" id="1526572"/>
    <lineage>
        <taxon>Bacteria</taxon>
        <taxon>Pseudomonadati</taxon>
        <taxon>Pseudomonadota</taxon>
        <taxon>Alphaproteobacteria</taxon>
        <taxon>Parvularculales</taxon>
        <taxon>Parvularculaceae</taxon>
        <taxon>Aquisalinus</taxon>
    </lineage>
</organism>
<keyword evidence="14 18" id="KW-0067">ATP-binding</keyword>
<evidence type="ECO:0000256" key="1">
    <source>
        <dbReference type="ARBA" id="ARBA00000915"/>
    </source>
</evidence>
<dbReference type="Proteomes" id="UP000613582">
    <property type="component" value="Unassembled WGS sequence"/>
</dbReference>
<evidence type="ECO:0000256" key="15">
    <source>
        <dbReference type="ARBA" id="ARBA00022842"/>
    </source>
</evidence>
<reference evidence="21" key="1">
    <citation type="journal article" date="2014" name="Int. J. Syst. Evol. Microbiol.">
        <title>Complete genome sequence of Corynebacterium casei LMG S-19264T (=DSM 44701T), isolated from a smear-ripened cheese.</title>
        <authorList>
            <consortium name="US DOE Joint Genome Institute (JGI-PGF)"/>
            <person name="Walter F."/>
            <person name="Albersmeier A."/>
            <person name="Kalinowski J."/>
            <person name="Ruckert C."/>
        </authorList>
    </citation>
    <scope>NUCLEOTIDE SEQUENCE</scope>
    <source>
        <strain evidence="21">CGMCC 1.12921</strain>
    </source>
</reference>
<evidence type="ECO:0000256" key="3">
    <source>
        <dbReference type="ARBA" id="ARBA00004496"/>
    </source>
</evidence>
<keyword evidence="16 18" id="KW-0368">Histidine biosynthesis</keyword>
<dbReference type="InterPro" id="IPR015867">
    <property type="entry name" value="N-reg_PII/ATP_PRibTrfase_C"/>
</dbReference>
<dbReference type="GO" id="GO:0005524">
    <property type="term" value="F:ATP binding"/>
    <property type="evidence" value="ECO:0007669"/>
    <property type="project" value="UniProtKB-KW"/>
</dbReference>
<dbReference type="RefSeq" id="WP_188159895.1">
    <property type="nucleotide sequence ID" value="NZ_BMGH01000001.1"/>
</dbReference>
<reference evidence="21" key="2">
    <citation type="submission" date="2020-09" db="EMBL/GenBank/DDBJ databases">
        <authorList>
            <person name="Sun Q."/>
            <person name="Zhou Y."/>
        </authorList>
    </citation>
    <scope>NUCLEOTIDE SEQUENCE</scope>
    <source>
        <strain evidence="21">CGMCC 1.12921</strain>
    </source>
</reference>
<protein>
    <recommendedName>
        <fullName evidence="7 18">ATP phosphoribosyltransferase</fullName>
        <shortName evidence="18">ATP-PRT</shortName>
        <shortName evidence="18">ATP-PRTase</shortName>
        <ecNumber evidence="6 18">2.4.2.17</ecNumber>
    </recommendedName>
</protein>
<evidence type="ECO:0000256" key="4">
    <source>
        <dbReference type="ARBA" id="ARBA00004667"/>
    </source>
</evidence>
<evidence type="ECO:0000256" key="8">
    <source>
        <dbReference type="ARBA" id="ARBA00022490"/>
    </source>
</evidence>
<dbReference type="InterPro" id="IPR020621">
    <property type="entry name" value="ATP-PRT_HisG_long"/>
</dbReference>
<evidence type="ECO:0000313" key="22">
    <source>
        <dbReference type="Proteomes" id="UP000613582"/>
    </source>
</evidence>
<dbReference type="SUPFAM" id="SSF54913">
    <property type="entry name" value="GlnB-like"/>
    <property type="match status" value="1"/>
</dbReference>
<evidence type="ECO:0000256" key="13">
    <source>
        <dbReference type="ARBA" id="ARBA00022741"/>
    </source>
</evidence>
<dbReference type="GO" id="GO:0003879">
    <property type="term" value="F:ATP phosphoribosyltransferase activity"/>
    <property type="evidence" value="ECO:0007669"/>
    <property type="project" value="UniProtKB-UniRule"/>
</dbReference>
<dbReference type="NCBIfam" id="TIGR03455">
    <property type="entry name" value="HisG_C-term"/>
    <property type="match status" value="1"/>
</dbReference>
<keyword evidence="11 18" id="KW-0808">Transferase</keyword>
<dbReference type="NCBIfam" id="TIGR00070">
    <property type="entry name" value="hisG"/>
    <property type="match status" value="1"/>
</dbReference>
<evidence type="ECO:0000256" key="5">
    <source>
        <dbReference type="ARBA" id="ARBA00007955"/>
    </source>
</evidence>
<evidence type="ECO:0000256" key="6">
    <source>
        <dbReference type="ARBA" id="ARBA00011946"/>
    </source>
</evidence>
<evidence type="ECO:0000313" key="21">
    <source>
        <dbReference type="EMBL" id="GGD00557.1"/>
    </source>
</evidence>
<keyword evidence="15 18" id="KW-0460">Magnesium</keyword>
<comment type="cofactor">
    <cofactor evidence="2 18">
        <name>Mg(2+)</name>
        <dbReference type="ChEBI" id="CHEBI:18420"/>
    </cofactor>
</comment>
<name>A0A8J2V664_9PROT</name>
<keyword evidence="8 18" id="KW-0963">Cytoplasm</keyword>
<comment type="subcellular location">
    <subcellularLocation>
        <location evidence="3 18">Cytoplasm</location>
    </subcellularLocation>
</comment>
<evidence type="ECO:0000256" key="7">
    <source>
        <dbReference type="ARBA" id="ARBA00020998"/>
    </source>
</evidence>
<dbReference type="Pfam" id="PF08029">
    <property type="entry name" value="HisG_C"/>
    <property type="match status" value="1"/>
</dbReference>
<evidence type="ECO:0000256" key="2">
    <source>
        <dbReference type="ARBA" id="ARBA00001946"/>
    </source>
</evidence>
<comment type="activity regulation">
    <text evidence="18">Feedback inhibited by histidine.</text>
</comment>
<dbReference type="FunFam" id="3.30.70.120:FF:000002">
    <property type="entry name" value="ATP phosphoribosyltransferase"/>
    <property type="match status" value="1"/>
</dbReference>
<dbReference type="UniPathway" id="UPA00031">
    <property type="reaction ID" value="UER00006"/>
</dbReference>
<gene>
    <name evidence="18 21" type="primary">hisG</name>
    <name evidence="21" type="ORF">GCM10011342_06980</name>
</gene>
<dbReference type="InterPro" id="IPR001348">
    <property type="entry name" value="ATP_PRibTrfase_HisG"/>
</dbReference>